<dbReference type="PANTHER" id="PTHR32179">
    <property type="entry name" value="NICOTINATE-NUCLEOTIDE PYROPHOSPHORYLASE [CARBOXYLATING]"/>
    <property type="match status" value="1"/>
</dbReference>
<dbReference type="AlphaFoldDB" id="A0A432WUU8"/>
<dbReference type="UniPathway" id="UPA00253">
    <property type="reaction ID" value="UER00331"/>
</dbReference>
<dbReference type="CDD" id="cd01572">
    <property type="entry name" value="QPRTase"/>
    <property type="match status" value="1"/>
</dbReference>
<dbReference type="SUPFAM" id="SSF54675">
    <property type="entry name" value="Nicotinate/Quinolinate PRTase N-terminal domain-like"/>
    <property type="match status" value="1"/>
</dbReference>
<organism evidence="16 17">
    <name type="scientific">Aliidiomarina shirensis</name>
    <dbReference type="NCBI Taxonomy" id="1048642"/>
    <lineage>
        <taxon>Bacteria</taxon>
        <taxon>Pseudomonadati</taxon>
        <taxon>Pseudomonadota</taxon>
        <taxon>Gammaproteobacteria</taxon>
        <taxon>Alteromonadales</taxon>
        <taxon>Idiomarinaceae</taxon>
        <taxon>Aliidiomarina</taxon>
    </lineage>
</organism>
<dbReference type="Pfam" id="PF01729">
    <property type="entry name" value="QRPTase_C"/>
    <property type="match status" value="1"/>
</dbReference>
<dbReference type="EMBL" id="PIPP01000002">
    <property type="protein sequence ID" value="RUO37527.1"/>
    <property type="molecule type" value="Genomic_DNA"/>
</dbReference>
<feature type="binding site" evidence="13">
    <location>
        <begin position="250"/>
        <end position="252"/>
    </location>
    <ligand>
        <name>substrate</name>
    </ligand>
</feature>
<dbReference type="InterPro" id="IPR004393">
    <property type="entry name" value="NadC"/>
</dbReference>
<dbReference type="InterPro" id="IPR022412">
    <property type="entry name" value="Quinolinate_PRibosylTrfase_N"/>
</dbReference>
<evidence type="ECO:0000256" key="4">
    <source>
        <dbReference type="ARBA" id="ARBA00011218"/>
    </source>
</evidence>
<dbReference type="InterPro" id="IPR002638">
    <property type="entry name" value="Quinolinate_PRibosylTrfase_C"/>
</dbReference>
<evidence type="ECO:0000256" key="10">
    <source>
        <dbReference type="ARBA" id="ARBA00047445"/>
    </source>
</evidence>
<name>A0A432WUU8_9GAMM</name>
<evidence type="ECO:0000256" key="6">
    <source>
        <dbReference type="ARBA" id="ARBA00022642"/>
    </source>
</evidence>
<evidence type="ECO:0000256" key="3">
    <source>
        <dbReference type="ARBA" id="ARBA00009400"/>
    </source>
</evidence>
<protein>
    <recommendedName>
        <fullName evidence="11">Probable nicotinate-nucleotide pyrophosphorylase [carboxylating]</fullName>
        <ecNumber evidence="5">2.4.2.19</ecNumber>
    </recommendedName>
    <alternativeName>
        <fullName evidence="9">Quinolinate phosphoribosyltransferase [decarboxylating]</fullName>
    </alternativeName>
</protein>
<dbReference type="FunFam" id="3.90.1170.20:FF:000001">
    <property type="entry name" value="Nicotinate-nucleotide diphosphorylase (Carboxylating)"/>
    <property type="match status" value="1"/>
</dbReference>
<feature type="domain" description="Quinolinate phosphoribosyl transferase C-terminal" evidence="14">
    <location>
        <begin position="123"/>
        <end position="286"/>
    </location>
</feature>
<dbReference type="EC" id="2.4.2.19" evidence="5"/>
<keyword evidence="17" id="KW-1185">Reference proteome</keyword>
<evidence type="ECO:0000256" key="5">
    <source>
        <dbReference type="ARBA" id="ARBA00011944"/>
    </source>
</evidence>
<dbReference type="PIRSF" id="PIRSF006250">
    <property type="entry name" value="NadC_ModD"/>
    <property type="match status" value="1"/>
</dbReference>
<evidence type="ECO:0000256" key="1">
    <source>
        <dbReference type="ARBA" id="ARBA00003237"/>
    </source>
</evidence>
<comment type="pathway">
    <text evidence="2">Cofactor biosynthesis; NAD(+) biosynthesis; nicotinate D-ribonucleotide from quinolinate: step 1/1.</text>
</comment>
<evidence type="ECO:0000256" key="12">
    <source>
        <dbReference type="PIRNR" id="PIRNR006250"/>
    </source>
</evidence>
<evidence type="ECO:0000256" key="2">
    <source>
        <dbReference type="ARBA" id="ARBA00004893"/>
    </source>
</evidence>
<sequence length="290" mass="30255">MQNPANMSDSLRQSIPQQVTAALAEDLGGVADASADITANLIPADQQATARLITREPGVICGLAWVDEVFAQLGDSVTITWHVADGSAVHANQELCTLSGPARVILTGERTAMNFLQTLSATATAVANAVVHLEGSNTQLLDTRKTIPGLRLAQKYAVACGGGANHRIGLHDAFLIKENHIAACGGIDKAVATARQNEPGLLVEVETESLAELEQALAAGADVIMLDNFSMSDIETAVGLTRGRAKLEVSGNVTADQLAKYAATGVDYISSGALTKHIHALDLSLRVTSI</sequence>
<evidence type="ECO:0000313" key="17">
    <source>
        <dbReference type="Proteomes" id="UP000286934"/>
    </source>
</evidence>
<keyword evidence="8 12" id="KW-0808">Transferase</keyword>
<evidence type="ECO:0000259" key="15">
    <source>
        <dbReference type="Pfam" id="PF02749"/>
    </source>
</evidence>
<feature type="domain" description="Quinolinate phosphoribosyl transferase N-terminal" evidence="15">
    <location>
        <begin position="36"/>
        <end position="120"/>
    </location>
</feature>
<evidence type="ECO:0000256" key="13">
    <source>
        <dbReference type="PIRSR" id="PIRSR006250-1"/>
    </source>
</evidence>
<dbReference type="NCBIfam" id="TIGR00078">
    <property type="entry name" value="nadC"/>
    <property type="match status" value="1"/>
</dbReference>
<dbReference type="SUPFAM" id="SSF51690">
    <property type="entry name" value="Nicotinate/Quinolinate PRTase C-terminal domain-like"/>
    <property type="match status" value="1"/>
</dbReference>
<accession>A0A432WUU8</accession>
<keyword evidence="6" id="KW-0662">Pyridine nucleotide biosynthesis</keyword>
<dbReference type="GO" id="GO:0009435">
    <property type="term" value="P:NAD+ biosynthetic process"/>
    <property type="evidence" value="ECO:0007669"/>
    <property type="project" value="UniProtKB-UniPathway"/>
</dbReference>
<evidence type="ECO:0000256" key="8">
    <source>
        <dbReference type="ARBA" id="ARBA00022679"/>
    </source>
</evidence>
<dbReference type="OrthoDB" id="9782546at2"/>
<proteinExistence type="inferred from homology"/>
<dbReference type="RefSeq" id="WP_126806841.1">
    <property type="nucleotide sequence ID" value="NZ_PIPP01000002.1"/>
</dbReference>
<dbReference type="Proteomes" id="UP000286934">
    <property type="component" value="Unassembled WGS sequence"/>
</dbReference>
<dbReference type="Gene3D" id="3.90.1170.20">
    <property type="entry name" value="Quinolinate phosphoribosyl transferase, N-terminal domain"/>
    <property type="match status" value="1"/>
</dbReference>
<comment type="function">
    <text evidence="1">Involved in the catabolism of quinolinic acid (QA).</text>
</comment>
<evidence type="ECO:0000256" key="9">
    <source>
        <dbReference type="ARBA" id="ARBA00033102"/>
    </source>
</evidence>
<comment type="similarity">
    <text evidence="3 12">Belongs to the NadC/ModD family.</text>
</comment>
<dbReference type="InterPro" id="IPR013785">
    <property type="entry name" value="Aldolase_TIM"/>
</dbReference>
<feature type="binding site" evidence="13">
    <location>
        <position position="177"/>
    </location>
    <ligand>
        <name>substrate</name>
    </ligand>
</feature>
<dbReference type="GO" id="GO:0005737">
    <property type="term" value="C:cytoplasm"/>
    <property type="evidence" value="ECO:0007669"/>
    <property type="project" value="TreeGrafter"/>
</dbReference>
<feature type="binding site" evidence="13">
    <location>
        <begin position="143"/>
        <end position="145"/>
    </location>
    <ligand>
        <name>substrate</name>
    </ligand>
</feature>
<dbReference type="InterPro" id="IPR036068">
    <property type="entry name" value="Nicotinate_pribotase-like_C"/>
</dbReference>
<dbReference type="GO" id="GO:0004514">
    <property type="term" value="F:nicotinate-nucleotide diphosphorylase (carboxylating) activity"/>
    <property type="evidence" value="ECO:0007669"/>
    <property type="project" value="UniProtKB-EC"/>
</dbReference>
<dbReference type="Pfam" id="PF02749">
    <property type="entry name" value="QRPTase_N"/>
    <property type="match status" value="1"/>
</dbReference>
<comment type="subunit">
    <text evidence="4">Hexamer formed by 3 homodimers.</text>
</comment>
<evidence type="ECO:0000259" key="14">
    <source>
        <dbReference type="Pfam" id="PF01729"/>
    </source>
</evidence>
<evidence type="ECO:0000256" key="11">
    <source>
        <dbReference type="ARBA" id="ARBA00069173"/>
    </source>
</evidence>
<keyword evidence="7 12" id="KW-0328">Glycosyltransferase</keyword>
<dbReference type="InterPro" id="IPR037128">
    <property type="entry name" value="Quinolinate_PRibosylTase_N_sf"/>
</dbReference>
<feature type="binding site" evidence="13">
    <location>
        <position position="227"/>
    </location>
    <ligand>
        <name>substrate</name>
    </ligand>
</feature>
<feature type="binding site" evidence="13">
    <location>
        <position position="110"/>
    </location>
    <ligand>
        <name>substrate</name>
    </ligand>
</feature>
<feature type="binding site" evidence="13">
    <location>
        <begin position="271"/>
        <end position="273"/>
    </location>
    <ligand>
        <name>substrate</name>
    </ligand>
</feature>
<evidence type="ECO:0000256" key="7">
    <source>
        <dbReference type="ARBA" id="ARBA00022676"/>
    </source>
</evidence>
<gene>
    <name evidence="16" type="ORF">CWE13_06105</name>
</gene>
<feature type="binding site" evidence="13">
    <location>
        <position position="206"/>
    </location>
    <ligand>
        <name>substrate</name>
    </ligand>
</feature>
<dbReference type="FunFam" id="3.20.20.70:FF:000030">
    <property type="entry name" value="Nicotinate-nucleotide pyrophosphorylase, carboxylating"/>
    <property type="match status" value="1"/>
</dbReference>
<dbReference type="Gene3D" id="3.20.20.70">
    <property type="entry name" value="Aldolase class I"/>
    <property type="match status" value="1"/>
</dbReference>
<dbReference type="PANTHER" id="PTHR32179:SF3">
    <property type="entry name" value="NICOTINATE-NUCLEOTIDE PYROPHOSPHORYLASE [CARBOXYLATING]"/>
    <property type="match status" value="1"/>
</dbReference>
<comment type="caution">
    <text evidence="16">The sequence shown here is derived from an EMBL/GenBank/DDBJ whole genome shotgun (WGS) entry which is preliminary data.</text>
</comment>
<evidence type="ECO:0000313" key="16">
    <source>
        <dbReference type="EMBL" id="RUO37527.1"/>
    </source>
</evidence>
<reference evidence="17" key="1">
    <citation type="journal article" date="2018" name="Front. Microbiol.">
        <title>Genome-Based Analysis Reveals the Taxonomy and Diversity of the Family Idiomarinaceae.</title>
        <authorList>
            <person name="Liu Y."/>
            <person name="Lai Q."/>
            <person name="Shao Z."/>
        </authorList>
    </citation>
    <scope>NUCLEOTIDE SEQUENCE [LARGE SCALE GENOMIC DNA]</scope>
    <source>
        <strain evidence="17">AIS</strain>
    </source>
</reference>
<feature type="binding site" evidence="13">
    <location>
        <position position="167"/>
    </location>
    <ligand>
        <name>substrate</name>
    </ligand>
</feature>
<dbReference type="GO" id="GO:0034213">
    <property type="term" value="P:quinolinate catabolic process"/>
    <property type="evidence" value="ECO:0007669"/>
    <property type="project" value="TreeGrafter"/>
</dbReference>
<comment type="catalytic activity">
    <reaction evidence="10">
        <text>nicotinate beta-D-ribonucleotide + CO2 + diphosphate = quinolinate + 5-phospho-alpha-D-ribose 1-diphosphate + 2 H(+)</text>
        <dbReference type="Rhea" id="RHEA:12733"/>
        <dbReference type="ChEBI" id="CHEBI:15378"/>
        <dbReference type="ChEBI" id="CHEBI:16526"/>
        <dbReference type="ChEBI" id="CHEBI:29959"/>
        <dbReference type="ChEBI" id="CHEBI:33019"/>
        <dbReference type="ChEBI" id="CHEBI:57502"/>
        <dbReference type="ChEBI" id="CHEBI:58017"/>
        <dbReference type="EC" id="2.4.2.19"/>
    </reaction>
</comment>
<dbReference type="InterPro" id="IPR027277">
    <property type="entry name" value="NadC/ModD"/>
</dbReference>